<dbReference type="EMBL" id="JAUMSQ010000006">
    <property type="protein sequence ID" value="MDO3634474.1"/>
    <property type="molecule type" value="Genomic_DNA"/>
</dbReference>
<proteinExistence type="predicted"/>
<dbReference type="Gene3D" id="2.120.10.30">
    <property type="entry name" value="TolB, C-terminal domain"/>
    <property type="match status" value="1"/>
</dbReference>
<dbReference type="PANTHER" id="PTHR24104:SF25">
    <property type="entry name" value="PROTEIN LIN-41"/>
    <property type="match status" value="1"/>
</dbReference>
<dbReference type="Proteomes" id="UP001168823">
    <property type="component" value="Unassembled WGS sequence"/>
</dbReference>
<accession>A0ABT8U9K4</accession>
<dbReference type="PROSITE" id="PS51257">
    <property type="entry name" value="PROKAR_LIPOPROTEIN"/>
    <property type="match status" value="1"/>
</dbReference>
<feature type="chain" id="PRO_5047374371" evidence="2">
    <location>
        <begin position="20"/>
        <end position="464"/>
    </location>
</feature>
<name>A0ABT8U9K4_9MYCO</name>
<dbReference type="Gene3D" id="2.40.10.500">
    <property type="match status" value="1"/>
</dbReference>
<evidence type="ECO:0000313" key="3">
    <source>
        <dbReference type="EMBL" id="MDO3634474.1"/>
    </source>
</evidence>
<gene>
    <name evidence="3" type="ORF">Q2100_01790</name>
</gene>
<evidence type="ECO:0000313" key="4">
    <source>
        <dbReference type="Proteomes" id="UP001168823"/>
    </source>
</evidence>
<protein>
    <submittedName>
        <fullName evidence="3">Uncharacterized protein</fullName>
    </submittedName>
</protein>
<organism evidence="3 4">
    <name type="scientific">Mycolicibacterium arseniciresistens</name>
    <dbReference type="NCBI Taxonomy" id="3062257"/>
    <lineage>
        <taxon>Bacteria</taxon>
        <taxon>Bacillati</taxon>
        <taxon>Actinomycetota</taxon>
        <taxon>Actinomycetes</taxon>
        <taxon>Mycobacteriales</taxon>
        <taxon>Mycobacteriaceae</taxon>
        <taxon>Mycolicibacterium</taxon>
    </lineage>
</organism>
<keyword evidence="2" id="KW-0732">Signal</keyword>
<dbReference type="InterPro" id="IPR050952">
    <property type="entry name" value="TRIM-NHL_E3_ligases"/>
</dbReference>
<dbReference type="PANTHER" id="PTHR24104">
    <property type="entry name" value="E3 UBIQUITIN-PROTEIN LIGASE NHLRC1-RELATED"/>
    <property type="match status" value="1"/>
</dbReference>
<reference evidence="3" key="1">
    <citation type="submission" date="2023-07" db="EMBL/GenBank/DDBJ databases">
        <title>Mycolicibacterium sp. nov., a novel bacterial species.</title>
        <authorList>
            <person name="Cao Y."/>
        </authorList>
    </citation>
    <scope>NUCLEOTIDE SEQUENCE</scope>
    <source>
        <strain evidence="3">KC 300</strain>
    </source>
</reference>
<sequence length="464" mass="47884">MTQHLRRLAALAAVSLALAACSSSTDTGTATTATTPAANTSDCATNPANAPVPTAEPYEAVPADARVSMSVNGIPSGNLQPGAAPVEVDVTLCNNSPVAYPKIGIVLTLEHCSCAPNPLTIPEGTIERFDSATQNWIALDHPAMGTGMDYLGGYTDVQDLPKGKKVSVKYRVALDGSMTDGKGGLEAVAVTTDPLNEIGKANLPFTAAKTPSSTPAPDPRQSTVPLQGVTSPFGLATSPKGDVFIADQNKVLKVEAGSNDQSEVPFTGLTQLGGIAVDPDGNVYVTNDKKVLKWTAATGEQTVLPFTGLENPQHLAVDDMGNVYVADGQRVVGYATALELQAVLPFTDLAWIRAIAVDKDGSVYANDGAHNRVVKLEFNSKDQTAMPLSENVEPDGLAVGAGGEVYVVDTTSRQIVTLAAGSGEQSVLPVSGLSGPRDVTVDAAGNVYVLDDNGFGQLVKLAAG</sequence>
<dbReference type="SUPFAM" id="SSF101898">
    <property type="entry name" value="NHL repeat"/>
    <property type="match status" value="1"/>
</dbReference>
<dbReference type="RefSeq" id="WP_302912612.1">
    <property type="nucleotide sequence ID" value="NZ_JAUMSQ010000006.1"/>
</dbReference>
<evidence type="ECO:0000256" key="1">
    <source>
        <dbReference type="SAM" id="MobiDB-lite"/>
    </source>
</evidence>
<feature type="signal peptide" evidence="2">
    <location>
        <begin position="1"/>
        <end position="19"/>
    </location>
</feature>
<evidence type="ECO:0000256" key="2">
    <source>
        <dbReference type="SAM" id="SignalP"/>
    </source>
</evidence>
<feature type="region of interest" description="Disordered" evidence="1">
    <location>
        <begin position="25"/>
        <end position="49"/>
    </location>
</feature>
<comment type="caution">
    <text evidence="3">The sequence shown here is derived from an EMBL/GenBank/DDBJ whole genome shotgun (WGS) entry which is preliminary data.</text>
</comment>
<dbReference type="InterPro" id="IPR011042">
    <property type="entry name" value="6-blade_b-propeller_TolB-like"/>
</dbReference>
<keyword evidence="4" id="KW-1185">Reference proteome</keyword>